<feature type="chain" id="PRO_5003002419" evidence="2">
    <location>
        <begin position="18"/>
        <end position="177"/>
    </location>
</feature>
<dbReference type="Proteomes" id="UP000008698">
    <property type="component" value="Unassembled WGS sequence"/>
</dbReference>
<feature type="signal peptide" evidence="2">
    <location>
        <begin position="1"/>
        <end position="17"/>
    </location>
</feature>
<dbReference type="EMBL" id="DS985219">
    <property type="protein sequence ID" value="EEY19206.1"/>
    <property type="molecule type" value="Genomic_DNA"/>
</dbReference>
<keyword evidence="4" id="KW-1185">Reference proteome</keyword>
<sequence>MRLSVSAILALPLFAAAAENQFEEYKAQFQTYLDQFSSYIPNPNRYDAADAHEAKTGAKKLSILTLDNWEETLYSTVQPSQTTPEEWGLLITGRNKTCYNQCGPAEVAFNATAEKFAPRLPRPLTWPSSTATTSPSSGTIFSCNANSLLGYRPPCRPGTSRRMMNRRMAPAPNGPRA</sequence>
<dbReference type="eggNOG" id="ENOG502SF32">
    <property type="taxonomic scope" value="Eukaryota"/>
</dbReference>
<evidence type="ECO:0000256" key="1">
    <source>
        <dbReference type="SAM" id="MobiDB-lite"/>
    </source>
</evidence>
<accession>C9SKI8</accession>
<gene>
    <name evidence="3" type="ORF">VDBG_05315</name>
</gene>
<feature type="region of interest" description="Disordered" evidence="1">
    <location>
        <begin position="154"/>
        <end position="177"/>
    </location>
</feature>
<dbReference type="AlphaFoldDB" id="C9SKI8"/>
<name>C9SKI8_VERA1</name>
<dbReference type="STRING" id="526221.C9SKI8"/>
<organism evidence="4">
    <name type="scientific">Verticillium alfalfae (strain VaMs.102 / ATCC MYA-4576 / FGSC 10136)</name>
    <name type="common">Verticillium wilt of alfalfa</name>
    <name type="synonym">Verticillium albo-atrum</name>
    <dbReference type="NCBI Taxonomy" id="526221"/>
    <lineage>
        <taxon>Eukaryota</taxon>
        <taxon>Fungi</taxon>
        <taxon>Dikarya</taxon>
        <taxon>Ascomycota</taxon>
        <taxon>Pezizomycotina</taxon>
        <taxon>Sordariomycetes</taxon>
        <taxon>Hypocreomycetidae</taxon>
        <taxon>Glomerellales</taxon>
        <taxon>Plectosphaerellaceae</taxon>
        <taxon>Verticillium</taxon>
    </lineage>
</organism>
<proteinExistence type="predicted"/>
<dbReference type="RefSeq" id="XP_003004202.1">
    <property type="nucleotide sequence ID" value="XM_003004156.1"/>
</dbReference>
<dbReference type="OrthoDB" id="1733656at2759"/>
<dbReference type="KEGG" id="val:VDBG_05315"/>
<protein>
    <submittedName>
        <fullName evidence="3">Uncharacterized protein</fullName>
    </submittedName>
</protein>
<evidence type="ECO:0000256" key="2">
    <source>
        <dbReference type="SAM" id="SignalP"/>
    </source>
</evidence>
<evidence type="ECO:0000313" key="3">
    <source>
        <dbReference type="EMBL" id="EEY19206.1"/>
    </source>
</evidence>
<evidence type="ECO:0000313" key="4">
    <source>
        <dbReference type="Proteomes" id="UP000008698"/>
    </source>
</evidence>
<dbReference type="GeneID" id="9531181"/>
<reference evidence="4" key="1">
    <citation type="journal article" date="2011" name="PLoS Pathog.">
        <title>Comparative genomics yields insights into niche adaptation of plant vascular wilt pathogens.</title>
        <authorList>
            <person name="Klosterman S.J."/>
            <person name="Subbarao K.V."/>
            <person name="Kang S."/>
            <person name="Veronese P."/>
            <person name="Gold S.E."/>
            <person name="Thomma B.P.H.J."/>
            <person name="Chen Z."/>
            <person name="Henrissat B."/>
            <person name="Lee Y.-H."/>
            <person name="Park J."/>
            <person name="Garcia-Pedrajas M.D."/>
            <person name="Barbara D.J."/>
            <person name="Anchieta A."/>
            <person name="de Jonge R."/>
            <person name="Santhanam P."/>
            <person name="Maruthachalam K."/>
            <person name="Atallah Z."/>
            <person name="Amyotte S.G."/>
            <person name="Paz Z."/>
            <person name="Inderbitzin P."/>
            <person name="Hayes R.J."/>
            <person name="Heiman D.I."/>
            <person name="Young S."/>
            <person name="Zeng Q."/>
            <person name="Engels R."/>
            <person name="Galagan J."/>
            <person name="Cuomo C.A."/>
            <person name="Dobinson K.F."/>
            <person name="Ma L.-J."/>
        </authorList>
    </citation>
    <scope>NUCLEOTIDE SEQUENCE [LARGE SCALE GENOMIC DNA]</scope>
    <source>
        <strain evidence="4">VaMs.102 / ATCC MYA-4576 / FGSC 10136</strain>
    </source>
</reference>
<keyword evidence="2" id="KW-0732">Signal</keyword>
<dbReference type="HOGENOM" id="CLU_1519007_0_0_1"/>